<dbReference type="InterPro" id="IPR039535">
    <property type="entry name" value="ASST-like"/>
</dbReference>
<evidence type="ECO:0000256" key="1">
    <source>
        <dbReference type="SAM" id="SignalP"/>
    </source>
</evidence>
<feature type="signal peptide" evidence="1">
    <location>
        <begin position="1"/>
        <end position="22"/>
    </location>
</feature>
<proteinExistence type="predicted"/>
<evidence type="ECO:0000313" key="2">
    <source>
        <dbReference type="EMBL" id="CEO51722.1"/>
    </source>
</evidence>
<dbReference type="Pfam" id="PF14269">
    <property type="entry name" value="Arylsulfotran_2"/>
    <property type="match status" value="1"/>
</dbReference>
<accession>A0A0B7K839</accession>
<dbReference type="PANTHER" id="PTHR35340:SF6">
    <property type="entry name" value="ASST-DOMAIN-CONTAINING PROTEIN"/>
    <property type="match status" value="1"/>
</dbReference>
<protein>
    <recommendedName>
        <fullName evidence="3">ASST-domain-containing protein</fullName>
    </recommendedName>
</protein>
<dbReference type="InterPro" id="IPR053143">
    <property type="entry name" value="Arylsulfate_ST"/>
</dbReference>
<dbReference type="SUPFAM" id="SSF101898">
    <property type="entry name" value="NHL repeat"/>
    <property type="match status" value="1"/>
</dbReference>
<sequence>MAPPILTACAIAGLGLLASVAADETSESWPYQVFKSRPDLQPPVLEITKTGTTAEGYLFFTQTGSTAHNYSTLIMTDDGELVYSSAMGAYTNFKPQPYKGEEVLTYFHGITYGEPWGMGYGIVQVRDKNYESITNVTVEEGITVLGFVETNDDWLSYIDMHESQMTSDGTMLVTAYNNTRTDLSSVGGLEDGYVLDGVFYEIDVETNEVVFEWRATDHEDEILYTDALKYYPLEDLGQNSSYPWGPFHINSVEKFKDGSYLVSSRFYCSIFKIGTDGSVQWQLDGQNGGDFELANGLAFAYQHDARIHSEEDGTYLISLLDNAWSSVNNEHNGLTNTTGMYLSVNEKTKVATLVQKFEDPEDGVIARSQANMQVLPNKNVFLGYGFSPKMKEFDSDGNVVMRVKFGEPYEVQMYRAFRFPWVGTPSAPPDIFACHSGNQTQVYMSWNGATEHQTWSVLAGDSADNLRSAGEGEKAGFETMIAVSGHRSFVQAVAQGKSIEAGHSEVVAVSSQC</sequence>
<dbReference type="PANTHER" id="PTHR35340">
    <property type="entry name" value="PQQ ENZYME REPEAT PROTEIN-RELATED"/>
    <property type="match status" value="1"/>
</dbReference>
<dbReference type="EMBL" id="CDPU01000024">
    <property type="protein sequence ID" value="CEO51722.1"/>
    <property type="molecule type" value="Genomic_DNA"/>
</dbReference>
<feature type="chain" id="PRO_5002119271" description="ASST-domain-containing protein" evidence="1">
    <location>
        <begin position="23"/>
        <end position="513"/>
    </location>
</feature>
<keyword evidence="1" id="KW-0732">Signal</keyword>
<dbReference type="AlphaFoldDB" id="A0A0B7K839"/>
<name>A0A0B7K839_BIOOC</name>
<evidence type="ECO:0008006" key="3">
    <source>
        <dbReference type="Google" id="ProtNLM"/>
    </source>
</evidence>
<reference evidence="2" key="1">
    <citation type="submission" date="2015-01" db="EMBL/GenBank/DDBJ databases">
        <authorList>
            <person name="Durling Mikael"/>
        </authorList>
    </citation>
    <scope>NUCLEOTIDE SEQUENCE</scope>
</reference>
<organism evidence="2">
    <name type="scientific">Bionectria ochroleuca</name>
    <name type="common">Gliocladium roseum</name>
    <dbReference type="NCBI Taxonomy" id="29856"/>
    <lineage>
        <taxon>Eukaryota</taxon>
        <taxon>Fungi</taxon>
        <taxon>Dikarya</taxon>
        <taxon>Ascomycota</taxon>
        <taxon>Pezizomycotina</taxon>
        <taxon>Sordariomycetes</taxon>
        <taxon>Hypocreomycetidae</taxon>
        <taxon>Hypocreales</taxon>
        <taxon>Bionectriaceae</taxon>
        <taxon>Clonostachys</taxon>
    </lineage>
</organism>
<gene>
    <name evidence="2" type="ORF">BN869_000007780_1</name>
</gene>